<dbReference type="Gene3D" id="1.50.40.10">
    <property type="entry name" value="Mitochondrial carrier domain"/>
    <property type="match status" value="1"/>
</dbReference>
<dbReference type="InParanoid" id="A0A316W1X0"/>
<keyword evidence="6" id="KW-1133">Transmembrane helix</keyword>
<dbReference type="PANTHER" id="PTHR45624">
    <property type="entry name" value="MITOCHONDRIAL BASIC AMINO ACIDS TRANSPORTER-RELATED"/>
    <property type="match status" value="1"/>
</dbReference>
<organism evidence="11 12">
    <name type="scientific">Ceraceosorus guamensis</name>
    <dbReference type="NCBI Taxonomy" id="1522189"/>
    <lineage>
        <taxon>Eukaryota</taxon>
        <taxon>Fungi</taxon>
        <taxon>Dikarya</taxon>
        <taxon>Basidiomycota</taxon>
        <taxon>Ustilaginomycotina</taxon>
        <taxon>Exobasidiomycetes</taxon>
        <taxon>Ceraceosorales</taxon>
        <taxon>Ceraceosoraceae</taxon>
        <taxon>Ceraceosorus</taxon>
    </lineage>
</organism>
<dbReference type="PROSITE" id="PS50920">
    <property type="entry name" value="SOLCAR"/>
    <property type="match status" value="2"/>
</dbReference>
<evidence type="ECO:0000256" key="1">
    <source>
        <dbReference type="ARBA" id="ARBA00004225"/>
    </source>
</evidence>
<keyword evidence="12" id="KW-1185">Reference proteome</keyword>
<keyword evidence="7" id="KW-0496">Mitochondrion</keyword>
<dbReference type="AlphaFoldDB" id="A0A316W1X0"/>
<evidence type="ECO:0000256" key="5">
    <source>
        <dbReference type="ARBA" id="ARBA00022737"/>
    </source>
</evidence>
<comment type="subcellular location">
    <subcellularLocation>
        <location evidence="1">Mitochondrion membrane</location>
        <topology evidence="1">Multi-pass membrane protein</topology>
    </subcellularLocation>
</comment>
<feature type="repeat" description="Solcar" evidence="9">
    <location>
        <begin position="29"/>
        <end position="111"/>
    </location>
</feature>
<dbReference type="InterPro" id="IPR018108">
    <property type="entry name" value="MCP_transmembrane"/>
</dbReference>
<keyword evidence="3 10" id="KW-0813">Transport</keyword>
<dbReference type="InterPro" id="IPR023395">
    <property type="entry name" value="MCP_dom_sf"/>
</dbReference>
<evidence type="ECO:0000256" key="2">
    <source>
        <dbReference type="ARBA" id="ARBA00006375"/>
    </source>
</evidence>
<dbReference type="Pfam" id="PF00153">
    <property type="entry name" value="Mito_carr"/>
    <property type="match status" value="3"/>
</dbReference>
<dbReference type="GeneID" id="37033615"/>
<evidence type="ECO:0000313" key="11">
    <source>
        <dbReference type="EMBL" id="PWN43887.1"/>
    </source>
</evidence>
<dbReference type="SUPFAM" id="SSF103506">
    <property type="entry name" value="Mitochondrial carrier"/>
    <property type="match status" value="1"/>
</dbReference>
<dbReference type="GO" id="GO:0022857">
    <property type="term" value="F:transmembrane transporter activity"/>
    <property type="evidence" value="ECO:0007669"/>
    <property type="project" value="TreeGrafter"/>
</dbReference>
<evidence type="ECO:0000313" key="12">
    <source>
        <dbReference type="Proteomes" id="UP000245783"/>
    </source>
</evidence>
<dbReference type="RefSeq" id="XP_025371047.1">
    <property type="nucleotide sequence ID" value="XM_025511745.1"/>
</dbReference>
<dbReference type="PANTHER" id="PTHR45624:SF9">
    <property type="entry name" value="CARRIER PROTEIN, PUTATIVE (AFU_ORTHOLOGUE AFUA_4G06390)-RELATED"/>
    <property type="match status" value="1"/>
</dbReference>
<feature type="repeat" description="Solcar" evidence="9">
    <location>
        <begin position="127"/>
        <end position="232"/>
    </location>
</feature>
<dbReference type="OrthoDB" id="2382881at2759"/>
<keyword evidence="5" id="KW-0677">Repeat</keyword>
<accession>A0A316W1X0</accession>
<dbReference type="Proteomes" id="UP000245783">
    <property type="component" value="Unassembled WGS sequence"/>
</dbReference>
<evidence type="ECO:0000256" key="7">
    <source>
        <dbReference type="ARBA" id="ARBA00023128"/>
    </source>
</evidence>
<dbReference type="GO" id="GO:0031966">
    <property type="term" value="C:mitochondrial membrane"/>
    <property type="evidence" value="ECO:0007669"/>
    <property type="project" value="UniProtKB-SubCell"/>
</dbReference>
<sequence length="367" mass="39817">MSTGPRAFHGIQASSRWPDALLVNPARTLAGYRTVASAGTASLVSTAAAFPFDSLKSRLQVKYYPSIWACGRAVLKEEGLKGFFRGVWIPLITISFVRTSSFSIYVSTKEALHRRGVFAEAPNNLVHTALSGAAGGATSGVLISCGSAPFELVKVQRQLEYLTAVQQGLISSSSDSKGGNKYRAQSGFQAASNIWKNHRGPRGFYLGFPLHICRDTLGTALYFGFYDTIRALVGRHTTTKPGSGGSPELWGLPGPVVSFASGSTAGIASWLLAVYPVDLLKTNVQQRALSNHPQQLTGWQLFQHLMREKTSPSGSAEGGSIRRFLRLYRGLGVSALRSFVSHGLTWSLIETIQARIDERTRYMREGV</sequence>
<evidence type="ECO:0000256" key="6">
    <source>
        <dbReference type="ARBA" id="ARBA00022989"/>
    </source>
</evidence>
<evidence type="ECO:0000256" key="10">
    <source>
        <dbReference type="RuleBase" id="RU000488"/>
    </source>
</evidence>
<evidence type="ECO:0000256" key="4">
    <source>
        <dbReference type="ARBA" id="ARBA00022692"/>
    </source>
</evidence>
<proteinExistence type="inferred from homology"/>
<dbReference type="STRING" id="1522189.A0A316W1X0"/>
<evidence type="ECO:0000256" key="3">
    <source>
        <dbReference type="ARBA" id="ARBA00022448"/>
    </source>
</evidence>
<dbReference type="InterPro" id="IPR050567">
    <property type="entry name" value="Mitochondrial_Carrier"/>
</dbReference>
<keyword evidence="4 9" id="KW-0812">Transmembrane</keyword>
<comment type="similarity">
    <text evidence="2 10">Belongs to the mitochondrial carrier (TC 2.A.29) family.</text>
</comment>
<protein>
    <submittedName>
        <fullName evidence="11">Mitochondrial carrier</fullName>
    </submittedName>
</protein>
<keyword evidence="8 9" id="KW-0472">Membrane</keyword>
<name>A0A316W1X0_9BASI</name>
<evidence type="ECO:0000256" key="9">
    <source>
        <dbReference type="PROSITE-ProRule" id="PRU00282"/>
    </source>
</evidence>
<dbReference type="EMBL" id="KZ819365">
    <property type="protein sequence ID" value="PWN43887.1"/>
    <property type="molecule type" value="Genomic_DNA"/>
</dbReference>
<gene>
    <name evidence="11" type="ORF">IE81DRAFT_287945</name>
</gene>
<reference evidence="11 12" key="1">
    <citation type="journal article" date="2018" name="Mol. Biol. Evol.">
        <title>Broad Genomic Sampling Reveals a Smut Pathogenic Ancestry of the Fungal Clade Ustilaginomycotina.</title>
        <authorList>
            <person name="Kijpornyongpan T."/>
            <person name="Mondo S.J."/>
            <person name="Barry K."/>
            <person name="Sandor L."/>
            <person name="Lee J."/>
            <person name="Lipzen A."/>
            <person name="Pangilinan J."/>
            <person name="LaButti K."/>
            <person name="Hainaut M."/>
            <person name="Henrissat B."/>
            <person name="Grigoriev I.V."/>
            <person name="Spatafora J.W."/>
            <person name="Aime M.C."/>
        </authorList>
    </citation>
    <scope>NUCLEOTIDE SEQUENCE [LARGE SCALE GENOMIC DNA]</scope>
    <source>
        <strain evidence="11 12">MCA 4658</strain>
    </source>
</reference>
<evidence type="ECO:0000256" key="8">
    <source>
        <dbReference type="ARBA" id="ARBA00023136"/>
    </source>
</evidence>